<keyword evidence="4" id="KW-1185">Reference proteome</keyword>
<evidence type="ECO:0000313" key="3">
    <source>
        <dbReference type="EMBL" id="KAK9887597.1"/>
    </source>
</evidence>
<dbReference type="AlphaFoldDB" id="A0AAW1V5N1"/>
<dbReference type="InterPro" id="IPR043502">
    <property type="entry name" value="DNA/RNA_pol_sf"/>
</dbReference>
<comment type="caution">
    <text evidence="3">The sequence shown here is derived from an EMBL/GenBank/DDBJ whole genome shotgun (WGS) entry which is preliminary data.</text>
</comment>
<dbReference type="Pfam" id="PF00078">
    <property type="entry name" value="RVT_1"/>
    <property type="match status" value="1"/>
</dbReference>
<dbReference type="PANTHER" id="PTHR37984">
    <property type="entry name" value="PROTEIN CBG26694"/>
    <property type="match status" value="1"/>
</dbReference>
<dbReference type="GO" id="GO:0003824">
    <property type="term" value="F:catalytic activity"/>
    <property type="evidence" value="ECO:0007669"/>
    <property type="project" value="UniProtKB-KW"/>
</dbReference>
<dbReference type="Proteomes" id="UP001431783">
    <property type="component" value="Unassembled WGS sequence"/>
</dbReference>
<dbReference type="Gene3D" id="3.30.70.270">
    <property type="match status" value="2"/>
</dbReference>
<name>A0AAW1V5N1_9CUCU</name>
<dbReference type="InterPro" id="IPR050951">
    <property type="entry name" value="Retrovirus_Pol_polyprotein"/>
</dbReference>
<gene>
    <name evidence="3" type="ORF">WA026_023480</name>
</gene>
<dbReference type="InterPro" id="IPR000477">
    <property type="entry name" value="RT_dom"/>
</dbReference>
<evidence type="ECO:0000256" key="1">
    <source>
        <dbReference type="ARBA" id="ARBA00023268"/>
    </source>
</evidence>
<dbReference type="GO" id="GO:0071897">
    <property type="term" value="P:DNA biosynthetic process"/>
    <property type="evidence" value="ECO:0007669"/>
    <property type="project" value="UniProtKB-ARBA"/>
</dbReference>
<evidence type="ECO:0000259" key="2">
    <source>
        <dbReference type="PROSITE" id="PS50878"/>
    </source>
</evidence>
<dbReference type="CDD" id="cd09274">
    <property type="entry name" value="RNase_HI_RT_Ty3"/>
    <property type="match status" value="1"/>
</dbReference>
<accession>A0AAW1V5N1</accession>
<evidence type="ECO:0000313" key="4">
    <source>
        <dbReference type="Proteomes" id="UP001431783"/>
    </source>
</evidence>
<reference evidence="3 4" key="1">
    <citation type="submission" date="2023-03" db="EMBL/GenBank/DDBJ databases">
        <title>Genome insight into feeding habits of ladybird beetles.</title>
        <authorList>
            <person name="Li H.-S."/>
            <person name="Huang Y.-H."/>
            <person name="Pang H."/>
        </authorList>
    </citation>
    <scope>NUCLEOTIDE SEQUENCE [LARGE SCALE GENOMIC DNA]</scope>
    <source>
        <strain evidence="3">SYSU_2023b</strain>
        <tissue evidence="3">Whole body</tissue>
    </source>
</reference>
<feature type="domain" description="Reverse transcriptase" evidence="2">
    <location>
        <begin position="62"/>
        <end position="244"/>
    </location>
</feature>
<dbReference type="FunFam" id="3.30.70.270:FF:000026">
    <property type="entry name" value="Transposon Ty3-G Gag-Pol polyprotein"/>
    <property type="match status" value="1"/>
</dbReference>
<protein>
    <recommendedName>
        <fullName evidence="2">Reverse transcriptase domain-containing protein</fullName>
    </recommendedName>
</protein>
<dbReference type="CDD" id="cd01647">
    <property type="entry name" value="RT_LTR"/>
    <property type="match status" value="1"/>
</dbReference>
<dbReference type="InterPro" id="IPR043128">
    <property type="entry name" value="Rev_trsase/Diguanyl_cyclase"/>
</dbReference>
<dbReference type="InterPro" id="IPR041577">
    <property type="entry name" value="RT_RNaseH_2"/>
</dbReference>
<dbReference type="Pfam" id="PF17919">
    <property type="entry name" value="RT_RNaseH_2"/>
    <property type="match status" value="1"/>
</dbReference>
<sequence length="441" mass="51209">MKISELLNDYKHIFAKDKYDVGRVKNYEAFIDLQVDKYCSKRPYRCSLDDKEEIEKQIGQLLKNELIEESYSPFAAPVTLAFKRDEGKKSRLCIDFRDLNKIIIPQPQPFPLIEDLMVKTINCKYFTTLDINSAFWSVPLNISDREKTGFVTQEGHFHWTCLPFGLKTSPAIFQRILTNIIRKHNLSNFVMNYIDDIMVFSKTFNEHMEHLSQLLDAIAEEGFRLKLTKCKFAAQSVRFLGHIVKNNTITPLKDNLRSIAGFAAPQNKKQIRQFLGKVNFYNKYIPNATIILDPIHNLLRKNISFDWSDDCENAFQTIKNHLCSAPILAIFDREAPTFIYTDASIKGIGAILKQTQKCGEMKPVAFFSKKLNDSQKKKKAIFLECLAIKESLKFWQHWLIGSSFTIYTDHKPLENLNIKNRTDDELGDMIHYLSQYNFVIK</sequence>
<dbReference type="SUPFAM" id="SSF56672">
    <property type="entry name" value="DNA/RNA polymerases"/>
    <property type="match status" value="1"/>
</dbReference>
<organism evidence="3 4">
    <name type="scientific">Henosepilachna vigintioctopunctata</name>
    <dbReference type="NCBI Taxonomy" id="420089"/>
    <lineage>
        <taxon>Eukaryota</taxon>
        <taxon>Metazoa</taxon>
        <taxon>Ecdysozoa</taxon>
        <taxon>Arthropoda</taxon>
        <taxon>Hexapoda</taxon>
        <taxon>Insecta</taxon>
        <taxon>Pterygota</taxon>
        <taxon>Neoptera</taxon>
        <taxon>Endopterygota</taxon>
        <taxon>Coleoptera</taxon>
        <taxon>Polyphaga</taxon>
        <taxon>Cucujiformia</taxon>
        <taxon>Coccinelloidea</taxon>
        <taxon>Coccinellidae</taxon>
        <taxon>Epilachninae</taxon>
        <taxon>Epilachnini</taxon>
        <taxon>Henosepilachna</taxon>
    </lineage>
</organism>
<dbReference type="PANTHER" id="PTHR37984:SF5">
    <property type="entry name" value="PROTEIN NYNRIN-LIKE"/>
    <property type="match status" value="1"/>
</dbReference>
<dbReference type="Gene3D" id="3.10.10.10">
    <property type="entry name" value="HIV Type 1 Reverse Transcriptase, subunit A, domain 1"/>
    <property type="match status" value="1"/>
</dbReference>
<dbReference type="EMBL" id="JARQZJ010000115">
    <property type="protein sequence ID" value="KAK9887597.1"/>
    <property type="molecule type" value="Genomic_DNA"/>
</dbReference>
<proteinExistence type="predicted"/>
<keyword evidence="1" id="KW-0511">Multifunctional enzyme</keyword>
<dbReference type="PROSITE" id="PS50878">
    <property type="entry name" value="RT_POL"/>
    <property type="match status" value="1"/>
</dbReference>